<dbReference type="Proteomes" id="UP001054801">
    <property type="component" value="Chromosome"/>
</dbReference>
<dbReference type="Pfam" id="PF13182">
    <property type="entry name" value="DUF4007"/>
    <property type="match status" value="1"/>
</dbReference>
<organism evidence="2 3">
    <name type="scientific">Thiothrix winogradskyi</name>
    <dbReference type="NCBI Taxonomy" id="96472"/>
    <lineage>
        <taxon>Bacteria</taxon>
        <taxon>Pseudomonadati</taxon>
        <taxon>Pseudomonadota</taxon>
        <taxon>Gammaproteobacteria</taxon>
        <taxon>Thiotrichales</taxon>
        <taxon>Thiotrichaceae</taxon>
        <taxon>Thiothrix</taxon>
    </lineage>
</organism>
<evidence type="ECO:0000259" key="1">
    <source>
        <dbReference type="Pfam" id="PF13182"/>
    </source>
</evidence>
<dbReference type="InterPro" id="IPR025248">
    <property type="entry name" value="DUF4007"/>
</dbReference>
<feature type="domain" description="DUF4007" evidence="1">
    <location>
        <begin position="55"/>
        <end position="157"/>
    </location>
</feature>
<dbReference type="RefSeq" id="WP_236501681.1">
    <property type="nucleotide sequence ID" value="NZ_CP091244.1"/>
</dbReference>
<accession>A0ABY3T715</accession>
<keyword evidence="3" id="KW-1185">Reference proteome</keyword>
<gene>
    <name evidence="2" type="ORF">L2Y54_09775</name>
</gene>
<protein>
    <submittedName>
        <fullName evidence="2">DUF4007 family protein</fullName>
    </submittedName>
</protein>
<proteinExistence type="predicted"/>
<name>A0ABY3T715_9GAMM</name>
<evidence type="ECO:0000313" key="3">
    <source>
        <dbReference type="Proteomes" id="UP001054801"/>
    </source>
</evidence>
<dbReference type="EMBL" id="CP091244">
    <property type="protein sequence ID" value="UJS26306.1"/>
    <property type="molecule type" value="Genomic_DNA"/>
</dbReference>
<sequence>MIERKSLPLNFPQTFLPERRLLAKLLAFAAENGRGEKTVIGKQTGIPTGKDTGKVEPMIYYCQGMGLVTAYRESGEWQLGLTALGRVVFQEDRYLGESHTLWLLHLMLCRRLDLASPPAGVADAWFTLFAGSHFRLGTNFSQQDFLAFLIERHGEKSYTKSLVGVAIRTYLEESCLGMITALRQQGGGDDAIIERCSAPSERSYYPVYAAYLYLIWDELFAGENQIALDRLAGESRCFVLMGWDDVAINRWLEWMVDKGLIQLDRYTGTAMLLRLGTTAQAVSNIYSELI</sequence>
<reference evidence="2" key="1">
    <citation type="journal article" date="2022" name="Microorganisms">
        <title>Two New Species of Filamentous Sulfur Bacteria of the Genus Thiothrix, Thiothrix winogradskyi sp. nov. and 'Candidatus Thiothrix sulfatifontis' sp. nov.</title>
        <authorList>
            <person name="Ravin N.V."/>
            <person name="Rossetti S."/>
            <person name="Beletsky A.V."/>
            <person name="Kadnikov V.V."/>
            <person name="Rudenko T.S."/>
            <person name="Smolyakov D.D."/>
            <person name="Moskvitina M.I."/>
            <person name="Gureeva M.V."/>
            <person name="Mardanov A.V."/>
            <person name="Grabovich M.Y."/>
        </authorList>
    </citation>
    <scope>NUCLEOTIDE SEQUENCE</scope>
    <source>
        <strain evidence="2">CT3</strain>
    </source>
</reference>
<evidence type="ECO:0000313" key="2">
    <source>
        <dbReference type="EMBL" id="UJS26306.1"/>
    </source>
</evidence>